<evidence type="ECO:0000313" key="4">
    <source>
        <dbReference type="EMBL" id="MFA0792064.1"/>
    </source>
</evidence>
<evidence type="ECO:0000256" key="1">
    <source>
        <dbReference type="ARBA" id="ARBA00022679"/>
    </source>
</evidence>
<keyword evidence="5" id="KW-1185">Reference proteome</keyword>
<name>A0ABV4NSU0_9GAMM</name>
<evidence type="ECO:0000259" key="3">
    <source>
        <dbReference type="PROSITE" id="PS51186"/>
    </source>
</evidence>
<dbReference type="InterPro" id="IPR016181">
    <property type="entry name" value="Acyl_CoA_acyltransferase"/>
</dbReference>
<feature type="domain" description="N-acetyltransferase" evidence="3">
    <location>
        <begin position="15"/>
        <end position="169"/>
    </location>
</feature>
<proteinExistence type="predicted"/>
<reference evidence="4 5" key="1">
    <citation type="submission" date="2024-08" db="EMBL/GenBank/DDBJ databases">
        <authorList>
            <person name="Ishaq N."/>
        </authorList>
    </citation>
    <scope>NUCLEOTIDE SEQUENCE [LARGE SCALE GENOMIC DNA]</scope>
    <source>
        <strain evidence="4 5">JCM 30400</strain>
    </source>
</reference>
<dbReference type="SUPFAM" id="SSF55729">
    <property type="entry name" value="Acyl-CoA N-acyltransferases (Nat)"/>
    <property type="match status" value="1"/>
</dbReference>
<evidence type="ECO:0000313" key="5">
    <source>
        <dbReference type="Proteomes" id="UP001569414"/>
    </source>
</evidence>
<organism evidence="4 5">
    <name type="scientific">Microbulbifer echini</name>
    <dbReference type="NCBI Taxonomy" id="1529067"/>
    <lineage>
        <taxon>Bacteria</taxon>
        <taxon>Pseudomonadati</taxon>
        <taxon>Pseudomonadota</taxon>
        <taxon>Gammaproteobacteria</taxon>
        <taxon>Cellvibrionales</taxon>
        <taxon>Microbulbiferaceae</taxon>
        <taxon>Microbulbifer</taxon>
    </lineage>
</organism>
<dbReference type="CDD" id="cd04301">
    <property type="entry name" value="NAT_SF"/>
    <property type="match status" value="1"/>
</dbReference>
<dbReference type="Pfam" id="PF00583">
    <property type="entry name" value="Acetyltransf_1"/>
    <property type="match status" value="1"/>
</dbReference>
<dbReference type="PROSITE" id="PS51186">
    <property type="entry name" value="GNAT"/>
    <property type="match status" value="1"/>
</dbReference>
<dbReference type="Proteomes" id="UP001569414">
    <property type="component" value="Unassembled WGS sequence"/>
</dbReference>
<dbReference type="PANTHER" id="PTHR10545:SF29">
    <property type="entry name" value="GH14572P-RELATED"/>
    <property type="match status" value="1"/>
</dbReference>
<gene>
    <name evidence="4" type="ORF">ACCI51_16060</name>
</gene>
<dbReference type="EMBL" id="JBGMEL010000018">
    <property type="protein sequence ID" value="MFA0792064.1"/>
    <property type="molecule type" value="Genomic_DNA"/>
</dbReference>
<keyword evidence="2 4" id="KW-0012">Acyltransferase</keyword>
<keyword evidence="1 4" id="KW-0808">Transferase</keyword>
<dbReference type="InterPro" id="IPR000182">
    <property type="entry name" value="GNAT_dom"/>
</dbReference>
<dbReference type="GO" id="GO:0016746">
    <property type="term" value="F:acyltransferase activity"/>
    <property type="evidence" value="ECO:0007669"/>
    <property type="project" value="UniProtKB-KW"/>
</dbReference>
<accession>A0ABV4NSU0</accession>
<comment type="caution">
    <text evidence="4">The sequence shown here is derived from an EMBL/GenBank/DDBJ whole genome shotgun (WGS) entry which is preliminary data.</text>
</comment>
<dbReference type="EC" id="2.3.1.-" evidence="4"/>
<dbReference type="InterPro" id="IPR051016">
    <property type="entry name" value="Diverse_Substrate_AcTransf"/>
</dbReference>
<dbReference type="RefSeq" id="WP_371844477.1">
    <property type="nucleotide sequence ID" value="NZ_JBGMEL010000018.1"/>
</dbReference>
<dbReference type="PANTHER" id="PTHR10545">
    <property type="entry name" value="DIAMINE N-ACETYLTRANSFERASE"/>
    <property type="match status" value="1"/>
</dbReference>
<sequence length="169" mass="18835">MALLTPEMSTDVRVVMANYADHRQAEDILSLMDEYSRHPFGGGGPLPDKCRSELVPKLADFPGAFTVLAYDDTQALGLVNCLTGFSTFACMPLINIHDVIVREGARGQGVCAAMMEFVAREAKKRGCCKLTMEVLEKNLPAKDAYRKVGFKPYTLDEEFGLAEFWQRYL</sequence>
<protein>
    <submittedName>
        <fullName evidence="4">GNAT family N-acetyltransferase</fullName>
        <ecNumber evidence="4">2.3.1.-</ecNumber>
    </submittedName>
</protein>
<dbReference type="Gene3D" id="3.40.630.30">
    <property type="match status" value="1"/>
</dbReference>
<evidence type="ECO:0000256" key="2">
    <source>
        <dbReference type="ARBA" id="ARBA00023315"/>
    </source>
</evidence>